<evidence type="ECO:0000256" key="1">
    <source>
        <dbReference type="SAM" id="MobiDB-lite"/>
    </source>
</evidence>
<reference evidence="2 3" key="1">
    <citation type="journal article" date="2021" name="Commun. Biol.">
        <title>The genome of Shorea leprosula (Dipterocarpaceae) highlights the ecological relevance of drought in aseasonal tropical rainforests.</title>
        <authorList>
            <person name="Ng K.K.S."/>
            <person name="Kobayashi M.J."/>
            <person name="Fawcett J.A."/>
            <person name="Hatakeyama M."/>
            <person name="Paape T."/>
            <person name="Ng C.H."/>
            <person name="Ang C.C."/>
            <person name="Tnah L.H."/>
            <person name="Lee C.T."/>
            <person name="Nishiyama T."/>
            <person name="Sese J."/>
            <person name="O'Brien M.J."/>
            <person name="Copetti D."/>
            <person name="Mohd Noor M.I."/>
            <person name="Ong R.C."/>
            <person name="Putra M."/>
            <person name="Sireger I.Z."/>
            <person name="Indrioko S."/>
            <person name="Kosugi Y."/>
            <person name="Izuno A."/>
            <person name="Isagi Y."/>
            <person name="Lee S.L."/>
            <person name="Shimizu K.K."/>
        </authorList>
    </citation>
    <scope>NUCLEOTIDE SEQUENCE [LARGE SCALE GENOMIC DNA]</scope>
    <source>
        <strain evidence="2">214</strain>
    </source>
</reference>
<proteinExistence type="predicted"/>
<feature type="region of interest" description="Disordered" evidence="1">
    <location>
        <begin position="1"/>
        <end position="24"/>
    </location>
</feature>
<dbReference type="Proteomes" id="UP001054252">
    <property type="component" value="Unassembled WGS sequence"/>
</dbReference>
<comment type="caution">
    <text evidence="2">The sequence shown here is derived from an EMBL/GenBank/DDBJ whole genome shotgun (WGS) entry which is preliminary data.</text>
</comment>
<gene>
    <name evidence="2" type="ORF">SLEP1_g24594</name>
</gene>
<accession>A0AAV5JRP4</accession>
<name>A0AAV5JRP4_9ROSI</name>
<dbReference type="EMBL" id="BPVZ01000039">
    <property type="protein sequence ID" value="GKV13601.1"/>
    <property type="molecule type" value="Genomic_DNA"/>
</dbReference>
<organism evidence="2 3">
    <name type="scientific">Rubroshorea leprosula</name>
    <dbReference type="NCBI Taxonomy" id="152421"/>
    <lineage>
        <taxon>Eukaryota</taxon>
        <taxon>Viridiplantae</taxon>
        <taxon>Streptophyta</taxon>
        <taxon>Embryophyta</taxon>
        <taxon>Tracheophyta</taxon>
        <taxon>Spermatophyta</taxon>
        <taxon>Magnoliopsida</taxon>
        <taxon>eudicotyledons</taxon>
        <taxon>Gunneridae</taxon>
        <taxon>Pentapetalae</taxon>
        <taxon>rosids</taxon>
        <taxon>malvids</taxon>
        <taxon>Malvales</taxon>
        <taxon>Dipterocarpaceae</taxon>
        <taxon>Rubroshorea</taxon>
    </lineage>
</organism>
<keyword evidence="3" id="KW-1185">Reference proteome</keyword>
<evidence type="ECO:0000313" key="2">
    <source>
        <dbReference type="EMBL" id="GKV13601.1"/>
    </source>
</evidence>
<evidence type="ECO:0000313" key="3">
    <source>
        <dbReference type="Proteomes" id="UP001054252"/>
    </source>
</evidence>
<sequence>MVLVARTDDTEDPNQENHQVDEDTGHDLALEVRLEILDDILVQHEGLSKNIRINGWIDLKTEFCNYDCAWILATQTRKGNSRSFPYVGLEVNQTNRENKYISLVQHFGEETVTILIR</sequence>
<dbReference type="AlphaFoldDB" id="A0AAV5JRP4"/>
<protein>
    <submittedName>
        <fullName evidence="2">Uncharacterized protein</fullName>
    </submittedName>
</protein>